<reference evidence="1" key="1">
    <citation type="submission" date="2021-03" db="EMBL/GenBank/DDBJ databases">
        <title>Draft genome sequence of rust myrtle Austropuccinia psidii MF-1, a brazilian biotype.</title>
        <authorList>
            <person name="Quecine M.C."/>
            <person name="Pachon D.M.R."/>
            <person name="Bonatelli M.L."/>
            <person name="Correr F.H."/>
            <person name="Franceschini L.M."/>
            <person name="Leite T.F."/>
            <person name="Margarido G.R.A."/>
            <person name="Almeida C.A."/>
            <person name="Ferrarezi J.A."/>
            <person name="Labate C.A."/>
        </authorList>
    </citation>
    <scope>NUCLEOTIDE SEQUENCE</scope>
    <source>
        <strain evidence="1">MF-1</strain>
    </source>
</reference>
<accession>A0A9Q3IJP2</accession>
<evidence type="ECO:0000313" key="1">
    <source>
        <dbReference type="EMBL" id="MBW0541269.1"/>
    </source>
</evidence>
<comment type="caution">
    <text evidence="1">The sequence shown here is derived from an EMBL/GenBank/DDBJ whole genome shotgun (WGS) entry which is preliminary data.</text>
</comment>
<dbReference type="AlphaFoldDB" id="A0A9Q3IJP2"/>
<keyword evidence="2" id="KW-1185">Reference proteome</keyword>
<dbReference type="InterPro" id="IPR043502">
    <property type="entry name" value="DNA/RNA_pol_sf"/>
</dbReference>
<proteinExistence type="predicted"/>
<dbReference type="Proteomes" id="UP000765509">
    <property type="component" value="Unassembled WGS sequence"/>
</dbReference>
<organism evidence="1 2">
    <name type="scientific">Austropuccinia psidii MF-1</name>
    <dbReference type="NCBI Taxonomy" id="1389203"/>
    <lineage>
        <taxon>Eukaryota</taxon>
        <taxon>Fungi</taxon>
        <taxon>Dikarya</taxon>
        <taxon>Basidiomycota</taxon>
        <taxon>Pucciniomycotina</taxon>
        <taxon>Pucciniomycetes</taxon>
        <taxon>Pucciniales</taxon>
        <taxon>Sphaerophragmiaceae</taxon>
        <taxon>Austropuccinia</taxon>
    </lineage>
</organism>
<evidence type="ECO:0000313" key="2">
    <source>
        <dbReference type="Proteomes" id="UP000765509"/>
    </source>
</evidence>
<protein>
    <submittedName>
        <fullName evidence="1">Uncharacterized protein</fullName>
    </submittedName>
</protein>
<dbReference type="Gene3D" id="3.30.70.270">
    <property type="match status" value="1"/>
</dbReference>
<sequence>MMSLLGFSHYYRQHLKDLAIHARSLYRICDQQTVFEMTQERIQAYEKIRYAFTNAQLLLMPDWKSPFKMYIHACGEGPGEALHQLQIVKFVLFQDKSNLLRPDIEAAKWSAFALYGLWKNLIIILIVAPNRHMIRWPIAIKEYRGNMTIVHKSGNIYKNAYGLSKWELPITPQNPAYFPTGAVPQIAIEGMTITDFGKDFFDKVRDSYELDKSCHILTSLLDKD</sequence>
<dbReference type="InterPro" id="IPR043128">
    <property type="entry name" value="Rev_trsase/Diguanyl_cyclase"/>
</dbReference>
<gene>
    <name evidence="1" type="ORF">O181_080984</name>
</gene>
<dbReference type="EMBL" id="AVOT02045938">
    <property type="protein sequence ID" value="MBW0541269.1"/>
    <property type="molecule type" value="Genomic_DNA"/>
</dbReference>
<name>A0A9Q3IJP2_9BASI</name>
<dbReference type="SUPFAM" id="SSF56672">
    <property type="entry name" value="DNA/RNA polymerases"/>
    <property type="match status" value="1"/>
</dbReference>